<feature type="non-terminal residue" evidence="1">
    <location>
        <position position="218"/>
    </location>
</feature>
<name>A0AA38LD65_TAXCH</name>
<dbReference type="EMBL" id="JAHRHJ020000003">
    <property type="protein sequence ID" value="KAH9320569.1"/>
    <property type="molecule type" value="Genomic_DNA"/>
</dbReference>
<dbReference type="PANTHER" id="PTHR35731">
    <property type="entry name" value="8-AMINO-7-OXONONANOATE SYNTHASE"/>
    <property type="match status" value="1"/>
</dbReference>
<organism evidence="1 2">
    <name type="scientific">Taxus chinensis</name>
    <name type="common">Chinese yew</name>
    <name type="synonym">Taxus wallichiana var. chinensis</name>
    <dbReference type="NCBI Taxonomy" id="29808"/>
    <lineage>
        <taxon>Eukaryota</taxon>
        <taxon>Viridiplantae</taxon>
        <taxon>Streptophyta</taxon>
        <taxon>Embryophyta</taxon>
        <taxon>Tracheophyta</taxon>
        <taxon>Spermatophyta</taxon>
        <taxon>Pinopsida</taxon>
        <taxon>Pinidae</taxon>
        <taxon>Conifers II</taxon>
        <taxon>Cupressales</taxon>
        <taxon>Taxaceae</taxon>
        <taxon>Taxus</taxon>
    </lineage>
</organism>
<comment type="caution">
    <text evidence="1">The sequence shown here is derived from an EMBL/GenBank/DDBJ whole genome shotgun (WGS) entry which is preliminary data.</text>
</comment>
<dbReference type="Proteomes" id="UP000824469">
    <property type="component" value="Unassembled WGS sequence"/>
</dbReference>
<evidence type="ECO:0000313" key="2">
    <source>
        <dbReference type="Proteomes" id="UP000824469"/>
    </source>
</evidence>
<proteinExistence type="predicted"/>
<protein>
    <submittedName>
        <fullName evidence="1">Uncharacterized protein</fullName>
    </submittedName>
</protein>
<dbReference type="AlphaFoldDB" id="A0AA38LD65"/>
<reference evidence="1 2" key="1">
    <citation type="journal article" date="2021" name="Nat. Plants">
        <title>The Taxus genome provides insights into paclitaxel biosynthesis.</title>
        <authorList>
            <person name="Xiong X."/>
            <person name="Gou J."/>
            <person name="Liao Q."/>
            <person name="Li Y."/>
            <person name="Zhou Q."/>
            <person name="Bi G."/>
            <person name="Li C."/>
            <person name="Du R."/>
            <person name="Wang X."/>
            <person name="Sun T."/>
            <person name="Guo L."/>
            <person name="Liang H."/>
            <person name="Lu P."/>
            <person name="Wu Y."/>
            <person name="Zhang Z."/>
            <person name="Ro D.K."/>
            <person name="Shang Y."/>
            <person name="Huang S."/>
            <person name="Yan J."/>
        </authorList>
    </citation>
    <scope>NUCLEOTIDE SEQUENCE [LARGE SCALE GENOMIC DNA]</scope>
    <source>
        <strain evidence="1">Ta-2019</strain>
    </source>
</reference>
<accession>A0AA38LD65</accession>
<keyword evidence="2" id="KW-1185">Reference proteome</keyword>
<evidence type="ECO:0000313" key="1">
    <source>
        <dbReference type="EMBL" id="KAH9320569.1"/>
    </source>
</evidence>
<feature type="non-terminal residue" evidence="1">
    <location>
        <position position="1"/>
    </location>
</feature>
<dbReference type="PANTHER" id="PTHR35731:SF1">
    <property type="entry name" value="8-AMINO-7-OXONONANOATE SYNTHASE"/>
    <property type="match status" value="1"/>
</dbReference>
<gene>
    <name evidence="1" type="ORF">KI387_015208</name>
</gene>
<sequence>YHFRGIIYMASTFQASMYGDVARKYGGLTYSGHLDVKSASQLQIFSRAETLICLCRFNRNSVTRKPNLKCSVTWFKVSRSAQQAMTNSLCSEPWGCLPKFRNSSKIVNKTKQGKVGWSVICCAGRSKDDHETGGDPKTQDILVEIVKLEVSKVRMAELLDESSEKIRNIGLQTQLDYAQLAELTVKRLDASGSQVLSQLDANADAFRQELNLANANIE</sequence>